<dbReference type="InterPro" id="IPR016181">
    <property type="entry name" value="Acyl_CoA_acyltransferase"/>
</dbReference>
<dbReference type="Proteomes" id="UP000280507">
    <property type="component" value="Unassembled WGS sequence"/>
</dbReference>
<dbReference type="GO" id="GO:0016747">
    <property type="term" value="F:acyltransferase activity, transferring groups other than amino-acyl groups"/>
    <property type="evidence" value="ECO:0007669"/>
    <property type="project" value="InterPro"/>
</dbReference>
<dbReference type="Gene3D" id="3.40.630.30">
    <property type="match status" value="1"/>
</dbReference>
<dbReference type="InterPro" id="IPR050832">
    <property type="entry name" value="Bact_Acetyltransf"/>
</dbReference>
<evidence type="ECO:0000256" key="2">
    <source>
        <dbReference type="ARBA" id="ARBA00023315"/>
    </source>
</evidence>
<dbReference type="InterPro" id="IPR000182">
    <property type="entry name" value="GNAT_dom"/>
</dbReference>
<feature type="domain" description="N-acetyltransferase" evidence="3">
    <location>
        <begin position="139"/>
        <end position="274"/>
    </location>
</feature>
<name>A0A3M8Q4A4_9GAMM</name>
<dbReference type="InterPro" id="IPR040579">
    <property type="entry name" value="Acetyltransf_19"/>
</dbReference>
<gene>
    <name evidence="4" type="ORF">EBI00_08200</name>
</gene>
<dbReference type="SUPFAM" id="SSF55729">
    <property type="entry name" value="Acyl-CoA N-acyltransferases (Nat)"/>
    <property type="match status" value="1"/>
</dbReference>
<evidence type="ECO:0000313" key="4">
    <source>
        <dbReference type="EMBL" id="RNF50936.1"/>
    </source>
</evidence>
<dbReference type="EMBL" id="RIZG01000004">
    <property type="protein sequence ID" value="RNF50936.1"/>
    <property type="molecule type" value="Genomic_DNA"/>
</dbReference>
<dbReference type="CDD" id="cd04301">
    <property type="entry name" value="NAT_SF"/>
    <property type="match status" value="1"/>
</dbReference>
<dbReference type="Pfam" id="PF00583">
    <property type="entry name" value="Acetyltransf_1"/>
    <property type="match status" value="1"/>
</dbReference>
<dbReference type="PANTHER" id="PTHR43877">
    <property type="entry name" value="AMINOALKYLPHOSPHONATE N-ACETYLTRANSFERASE-RELATED-RELATED"/>
    <property type="match status" value="1"/>
</dbReference>
<comment type="caution">
    <text evidence="4">The sequence shown here is derived from an EMBL/GenBank/DDBJ whole genome shotgun (WGS) entry which is preliminary data.</text>
</comment>
<dbReference type="AlphaFoldDB" id="A0A3M8Q4A4"/>
<sequence length="274" mass="30803">MFEIKATESLDVIKELKQQYFALSTAPLDGMWHFGFVPMANHFSFYEHDVLIGYCCINAEGYLLQFFLSPTANVKAAELFTSITSQSNAELMGEIKGAFVSTAEADFLSLCLDNSSSFKVNALMYVQDPLQTIEEKALLPMKLVEPSQLDTCIKFVNESIGAPEDWLSSYLGNLIQRKELFAYWRGNEILATGECRLFDDYQTDYAELGMIVAESERGRGVATQVLKTLCHKAKEQGLKVICSTERDNIGAQKAITRAGFFAPNRLIQFEFKRT</sequence>
<protein>
    <submittedName>
        <fullName evidence="4">GNAT family N-acetyltransferase</fullName>
    </submittedName>
</protein>
<dbReference type="OrthoDB" id="6103609at2"/>
<reference evidence="4 5" key="1">
    <citation type="journal article" date="2012" name="Int. J. Syst. Evol. Microbiol.">
        <title>Marinomonas hwangdonensis sp. nov., isolated from seawater.</title>
        <authorList>
            <person name="Jung Y.T."/>
            <person name="Oh T.K."/>
            <person name="Yoon J.H."/>
        </authorList>
    </citation>
    <scope>NUCLEOTIDE SEQUENCE [LARGE SCALE GENOMIC DNA]</scope>
    <source>
        <strain evidence="4 5">HDW-15</strain>
    </source>
</reference>
<dbReference type="Pfam" id="PF18015">
    <property type="entry name" value="Acetyltransf_19"/>
    <property type="match status" value="1"/>
</dbReference>
<dbReference type="PROSITE" id="PS51186">
    <property type="entry name" value="GNAT"/>
    <property type="match status" value="1"/>
</dbReference>
<keyword evidence="2" id="KW-0012">Acyltransferase</keyword>
<dbReference type="Gene3D" id="3.40.630.80">
    <property type="match status" value="1"/>
</dbReference>
<keyword evidence="5" id="KW-1185">Reference proteome</keyword>
<evidence type="ECO:0000259" key="3">
    <source>
        <dbReference type="PROSITE" id="PS51186"/>
    </source>
</evidence>
<organism evidence="4 5">
    <name type="scientific">Marinomonas hwangdonensis</name>
    <dbReference type="NCBI Taxonomy" id="1053647"/>
    <lineage>
        <taxon>Bacteria</taxon>
        <taxon>Pseudomonadati</taxon>
        <taxon>Pseudomonadota</taxon>
        <taxon>Gammaproteobacteria</taxon>
        <taxon>Oceanospirillales</taxon>
        <taxon>Oceanospirillaceae</taxon>
        <taxon>Marinomonas</taxon>
    </lineage>
</organism>
<evidence type="ECO:0000313" key="5">
    <source>
        <dbReference type="Proteomes" id="UP000280507"/>
    </source>
</evidence>
<keyword evidence="1 4" id="KW-0808">Transferase</keyword>
<proteinExistence type="predicted"/>
<evidence type="ECO:0000256" key="1">
    <source>
        <dbReference type="ARBA" id="ARBA00022679"/>
    </source>
</evidence>
<accession>A0A3M8Q4A4</accession>